<proteinExistence type="inferred from homology"/>
<dbReference type="Pfam" id="PF03473">
    <property type="entry name" value="MOSC"/>
    <property type="match status" value="1"/>
</dbReference>
<evidence type="ECO:0000259" key="6">
    <source>
        <dbReference type="PROSITE" id="PS51340"/>
    </source>
</evidence>
<dbReference type="InterPro" id="IPR015421">
    <property type="entry name" value="PyrdxlP-dep_Trfase_major"/>
</dbReference>
<dbReference type="InterPro" id="IPR005302">
    <property type="entry name" value="MoCF_Sase_C"/>
</dbReference>
<evidence type="ECO:0000256" key="2">
    <source>
        <dbReference type="ARBA" id="ARBA00022898"/>
    </source>
</evidence>
<dbReference type="PANTHER" id="PTHR14237">
    <property type="entry name" value="MOLYBDOPTERIN COFACTOR SULFURASE MOSC"/>
    <property type="match status" value="1"/>
</dbReference>
<dbReference type="HAMAP" id="MF_03050">
    <property type="entry name" value="MOCOS"/>
    <property type="match status" value="1"/>
</dbReference>
<dbReference type="GO" id="GO:0030170">
    <property type="term" value="F:pyridoxal phosphate binding"/>
    <property type="evidence" value="ECO:0007669"/>
    <property type="project" value="UniProtKB-UniRule"/>
</dbReference>
<feature type="region of interest" description="Disordered" evidence="5">
    <location>
        <begin position="647"/>
        <end position="672"/>
    </location>
</feature>
<dbReference type="SUPFAM" id="SSF53383">
    <property type="entry name" value="PLP-dependent transferases"/>
    <property type="match status" value="1"/>
</dbReference>
<dbReference type="InterPro" id="IPR000192">
    <property type="entry name" value="Aminotrans_V_dom"/>
</dbReference>
<dbReference type="SUPFAM" id="SSF141673">
    <property type="entry name" value="MOSC N-terminal domain-like"/>
    <property type="match status" value="1"/>
</dbReference>
<dbReference type="AlphaFoldDB" id="A0A084B0L3"/>
<keyword evidence="2 4" id="KW-0663">Pyridoxal phosphate</keyword>
<dbReference type="Pfam" id="PF00266">
    <property type="entry name" value="Aminotran_5"/>
    <property type="match status" value="1"/>
</dbReference>
<evidence type="ECO:0000313" key="7">
    <source>
        <dbReference type="EMBL" id="KEY71092.1"/>
    </source>
</evidence>
<dbReference type="GO" id="GO:0008265">
    <property type="term" value="F:molybdenum cofactor sulfurtransferase activity"/>
    <property type="evidence" value="ECO:0007669"/>
    <property type="project" value="UniProtKB-UniRule"/>
</dbReference>
<dbReference type="EC" id="2.8.1.9" evidence="4"/>
<organism evidence="7 8">
    <name type="scientific">Stachybotrys chartarum (strain CBS 109288 / IBT 7711)</name>
    <name type="common">Toxic black mold</name>
    <name type="synonym">Stilbospora chartarum</name>
    <dbReference type="NCBI Taxonomy" id="1280523"/>
    <lineage>
        <taxon>Eukaryota</taxon>
        <taxon>Fungi</taxon>
        <taxon>Dikarya</taxon>
        <taxon>Ascomycota</taxon>
        <taxon>Pezizomycotina</taxon>
        <taxon>Sordariomycetes</taxon>
        <taxon>Hypocreomycetidae</taxon>
        <taxon>Hypocreales</taxon>
        <taxon>Stachybotryaceae</taxon>
        <taxon>Stachybotrys</taxon>
    </lineage>
</organism>
<accession>A0A084B0L3</accession>
<dbReference type="OrthoDB" id="10264306at2759"/>
<dbReference type="SUPFAM" id="SSF50800">
    <property type="entry name" value="PK beta-barrel domain-like"/>
    <property type="match status" value="1"/>
</dbReference>
<name>A0A084B0L3_STACB</name>
<feature type="active site" evidence="4">
    <location>
        <position position="396"/>
    </location>
</feature>
<dbReference type="EMBL" id="KL648363">
    <property type="protein sequence ID" value="KEY71092.1"/>
    <property type="molecule type" value="Genomic_DNA"/>
</dbReference>
<dbReference type="InterPro" id="IPR005303">
    <property type="entry name" value="MOCOS_middle"/>
</dbReference>
<comment type="similarity">
    <text evidence="4">Belongs to the class-V pyridoxal-phosphate-dependent aminotransferase family. MOCOS subfamily.</text>
</comment>
<gene>
    <name evidence="4" type="primary">hxB</name>
    <name evidence="7" type="ORF">S7711_00914</name>
</gene>
<keyword evidence="1 4" id="KW-0808">Transferase</keyword>
<dbReference type="GO" id="GO:0016829">
    <property type="term" value="F:lyase activity"/>
    <property type="evidence" value="ECO:0007669"/>
    <property type="project" value="UniProtKB-UniRule"/>
</dbReference>
<dbReference type="Gene3D" id="3.40.640.10">
    <property type="entry name" value="Type I PLP-dependent aspartate aminotransferase-like (Major domain)"/>
    <property type="match status" value="1"/>
</dbReference>
<comment type="function">
    <text evidence="4">Sulfurates the molybdenum cofactor. Sulfation of molybdenum is essential for xanthine dehydrogenase (XDH) and aldehyde oxidase (ADO) enzymes in which molybdenum cofactor is liganded by 1 oxygen and 1 sulfur atom in active form.</text>
</comment>
<evidence type="ECO:0000256" key="3">
    <source>
        <dbReference type="ARBA" id="ARBA00023150"/>
    </source>
</evidence>
<dbReference type="InterPro" id="IPR015424">
    <property type="entry name" value="PyrdxlP-dep_Trfase"/>
</dbReference>
<dbReference type="InterPro" id="IPR011037">
    <property type="entry name" value="Pyrv_Knase-like_insert_dom_sf"/>
</dbReference>
<protein>
    <recommendedName>
        <fullName evidence="4">Molybdenum cofactor sulfurase</fullName>
        <shortName evidence="4">MCS</shortName>
        <shortName evidence="4">MOS</shortName>
        <shortName evidence="4">MoCo sulfurase</shortName>
        <ecNumber evidence="4">2.8.1.9</ecNumber>
    </recommendedName>
    <alternativeName>
        <fullName evidence="4">Molybdenum cofactor sulfurtransferase</fullName>
    </alternativeName>
</protein>
<dbReference type="PANTHER" id="PTHR14237:SF80">
    <property type="entry name" value="MOLYBDENUM COFACTOR SULFURASE"/>
    <property type="match status" value="1"/>
</dbReference>
<evidence type="ECO:0000313" key="8">
    <source>
        <dbReference type="Proteomes" id="UP000028045"/>
    </source>
</evidence>
<comment type="cofactor">
    <cofactor evidence="4">
        <name>pyridoxal 5'-phosphate</name>
        <dbReference type="ChEBI" id="CHEBI:597326"/>
    </cofactor>
</comment>
<comment type="catalytic activity">
    <reaction evidence="4">
        <text>Mo-molybdopterin + L-cysteine + AH2 = thio-Mo-molybdopterin + L-alanine + A + H2O</text>
        <dbReference type="Rhea" id="RHEA:42636"/>
        <dbReference type="ChEBI" id="CHEBI:13193"/>
        <dbReference type="ChEBI" id="CHEBI:15377"/>
        <dbReference type="ChEBI" id="CHEBI:17499"/>
        <dbReference type="ChEBI" id="CHEBI:35235"/>
        <dbReference type="ChEBI" id="CHEBI:57972"/>
        <dbReference type="ChEBI" id="CHEBI:71302"/>
        <dbReference type="ChEBI" id="CHEBI:82685"/>
        <dbReference type="EC" id="2.8.1.9"/>
    </reaction>
</comment>
<dbReference type="InterPro" id="IPR028886">
    <property type="entry name" value="MoCo_sulfurase"/>
</dbReference>
<dbReference type="Pfam" id="PF03476">
    <property type="entry name" value="MOSC_N"/>
    <property type="match status" value="1"/>
</dbReference>
<dbReference type="HOGENOM" id="CLU_010913_0_0_1"/>
<keyword evidence="8" id="KW-1185">Reference proteome</keyword>
<sequence>MASQTTSGYIATVEEFRGREFPMLQDSVYLDHAGSTLCAKSLMDAFAAEITSVLYGNPHSSSWPSQLSTSRIEDTRLRLLKFFNADPAEYDLVFVANATAGVKLVVEGMRSLPQGFRYAYHQACHTSLVGVREEATGSTCLANDDVQSWLNGTSPFGHQDDHHSAILFSYPAQSHLDGRRYPLGWAKKLHDRYQDAGSPIFTLLDAASLSATSPLDLSNPEFVADFVVLSLYKIFGFPDLGVLMVRRSAEAVFDRRRYFGGGTVDMAVCGKEQWHAPKSTCLHERLEDGTLPFHNIIAADIALQAHTRLFGSMARIRAHTSYLTERLHDGLAGLEHGNGQPVCVMYTELGRGSRSLGVGPVVSFNIRNSAGAWLSLAEFDKLAHLKKMHVRTGSLCSPGGIASALDLAPWEMKRNFSAGFRCGSEFDIIHGKPTGVIRASLGAMSTLQDVTKFIDFVEEFFMEQAIPINLPAVSMPDTTTTPSFRVKSITVYPIKSCGGFCVPSALPWAVRNEGLAWDREWCLVHQGSGQALSQKRFPGMALLQPSIDLGRGVLHVNYRGQRPQGSKGSIDIPLSADPTPFDGDFRDTQSRVCGDKISALVYTSEAINDFFTDVLGIPCSLARFPPGGRGMTSRLAKARMQRHQQAPSLCTLPGSFPDVPSPPDSDPEQQSEDKILLSNESPILMINSSSVDALNAQIQDAGGVAVSETAFRGNIVIESTLSSDVSIAFAEDFWLDITIGRQYFKLLGACQRCQMLCIDQETGEKKQEPFATLAKTRRFNGKVYFGAHMRHDPPSTSLNSDDQFPVIQVGQAVSIRTRR</sequence>
<keyword evidence="3 4" id="KW-0501">Molybdenum cofactor biosynthesis</keyword>
<evidence type="ECO:0000256" key="1">
    <source>
        <dbReference type="ARBA" id="ARBA00022679"/>
    </source>
</evidence>
<evidence type="ECO:0000256" key="5">
    <source>
        <dbReference type="SAM" id="MobiDB-lite"/>
    </source>
</evidence>
<dbReference type="Proteomes" id="UP000028045">
    <property type="component" value="Unassembled WGS sequence"/>
</dbReference>
<reference evidence="7 8" key="1">
    <citation type="journal article" date="2014" name="BMC Genomics">
        <title>Comparative genome sequencing reveals chemotype-specific gene clusters in the toxigenic black mold Stachybotrys.</title>
        <authorList>
            <person name="Semeiks J."/>
            <person name="Borek D."/>
            <person name="Otwinowski Z."/>
            <person name="Grishin N.V."/>
        </authorList>
    </citation>
    <scope>NUCLEOTIDE SEQUENCE [LARGE SCALE GENOMIC DNA]</scope>
    <source>
        <strain evidence="8">CBS 109288 / IBT 7711</strain>
    </source>
</reference>
<dbReference type="GO" id="GO:0006777">
    <property type="term" value="P:Mo-molybdopterin cofactor biosynthetic process"/>
    <property type="evidence" value="ECO:0007669"/>
    <property type="project" value="UniProtKB-UniRule"/>
</dbReference>
<dbReference type="GO" id="GO:0030151">
    <property type="term" value="F:molybdenum ion binding"/>
    <property type="evidence" value="ECO:0007669"/>
    <property type="project" value="UniProtKB-UniRule"/>
</dbReference>
<evidence type="ECO:0000256" key="4">
    <source>
        <dbReference type="HAMAP-Rule" id="MF_03050"/>
    </source>
</evidence>
<feature type="modified residue" description="N6-(pyridoxal phosphate)lysine" evidence="4">
    <location>
        <position position="233"/>
    </location>
</feature>
<dbReference type="PROSITE" id="PS51340">
    <property type="entry name" value="MOSC"/>
    <property type="match status" value="1"/>
</dbReference>
<feature type="domain" description="MOSC" evidence="6">
    <location>
        <begin position="650"/>
        <end position="816"/>
    </location>
</feature>